<gene>
    <name evidence="2" type="ORF">HC231_21500</name>
</gene>
<evidence type="ECO:0000313" key="2">
    <source>
        <dbReference type="EMBL" id="QTF10214.1"/>
    </source>
</evidence>
<dbReference type="Proteomes" id="UP000671960">
    <property type="component" value="Chromosome"/>
</dbReference>
<organism evidence="2 3">
    <name type="scientific">Brenneria izadpanahii</name>
    <dbReference type="NCBI Taxonomy" id="2722756"/>
    <lineage>
        <taxon>Bacteria</taxon>
        <taxon>Pseudomonadati</taxon>
        <taxon>Pseudomonadota</taxon>
        <taxon>Gammaproteobacteria</taxon>
        <taxon>Enterobacterales</taxon>
        <taxon>Pectobacteriaceae</taxon>
        <taxon>Brenneria</taxon>
    </lineage>
</organism>
<name>A0ABX7UWN6_9GAMM</name>
<evidence type="ECO:0000313" key="3">
    <source>
        <dbReference type="Proteomes" id="UP000671960"/>
    </source>
</evidence>
<sequence>MNDKEWSLLESSCLHDAINDTTLLITKDYDYIKSQVRILSILNQLVRKENTSLNTNATVNNKYTTRILLEAISCIEQVKNSMCEYHKPHPLIELFFHIKKNNNLYRTLGESNPTPADIITLNNLLHQFQVESNSVKYKRKLRNFHRTAKKNYLSSLSYIDELFENYSKILVLRVDLSYLKSKYNSITAATTQIHRKKLMKSVQSHSLFQYCIGYLWKMEFGSIKGFHYHTCFFFDGNKVRNDILLARLVGVYWSQKITDGMGLYFNCNAAYHQDDRSGIGNVHYSDNKKRNNLKIAIKYLTKTDSIIRLTLPNNSRIFGRGEMIKNQSKKRGRPRQSNFR</sequence>
<dbReference type="EMBL" id="CP050854">
    <property type="protein sequence ID" value="QTF10214.1"/>
    <property type="molecule type" value="Genomic_DNA"/>
</dbReference>
<reference evidence="2 3" key="1">
    <citation type="submission" date="2020-03" db="EMBL/GenBank/DDBJ databases">
        <authorList>
            <person name="Bakhshi Ganjeh M."/>
        </authorList>
    </citation>
    <scope>NUCLEOTIDE SEQUENCE [LARGE SCALE GENOMIC DNA]</scope>
    <source>
        <strain evidence="3">Iran 50</strain>
    </source>
</reference>
<dbReference type="RefSeq" id="WP_208228699.1">
    <property type="nucleotide sequence ID" value="NZ_CP050854.1"/>
</dbReference>
<keyword evidence="3" id="KW-1185">Reference proteome</keyword>
<feature type="domain" description="YagK/YfjJ C-terminal" evidence="1">
    <location>
        <begin position="163"/>
        <end position="319"/>
    </location>
</feature>
<dbReference type="Pfam" id="PF11726">
    <property type="entry name" value="YagK_YfjJ_C"/>
    <property type="match status" value="1"/>
</dbReference>
<proteinExistence type="predicted"/>
<accession>A0ABX7UWN6</accession>
<dbReference type="InterPro" id="IPR057271">
    <property type="entry name" value="YagK_YfjJ_C"/>
</dbReference>
<evidence type="ECO:0000259" key="1">
    <source>
        <dbReference type="Pfam" id="PF11726"/>
    </source>
</evidence>
<protein>
    <submittedName>
        <fullName evidence="2">Inovirus Gp2 family protein</fullName>
    </submittedName>
</protein>